<proteinExistence type="predicted"/>
<sequence length="115" mass="12810">MPDSCIFCKIIGGEIPGTFVYQDDRLVVLEDINPQAPHHYLIVPRKHIRTTLDLTSADNELIGHIYQIAGKIAHDRGFAEDGFRIVNNCNAAGGQVVWHIHFHLLGGRDMGWPPG</sequence>
<dbReference type="AlphaFoldDB" id="A0A5D3WPT6"/>
<dbReference type="RefSeq" id="WP_148894431.1">
    <property type="nucleotide sequence ID" value="NZ_VNIB01000001.1"/>
</dbReference>
<dbReference type="PANTHER" id="PTHR23089">
    <property type="entry name" value="HISTIDINE TRIAD HIT PROTEIN"/>
    <property type="match status" value="1"/>
</dbReference>
<accession>A0A5D3WPT6</accession>
<dbReference type="PROSITE" id="PS51084">
    <property type="entry name" value="HIT_2"/>
    <property type="match status" value="1"/>
</dbReference>
<dbReference type="CDD" id="cd01276">
    <property type="entry name" value="PKCI_related"/>
    <property type="match status" value="1"/>
</dbReference>
<name>A0A5D3WPT6_9BACT</name>
<keyword evidence="6" id="KW-1185">Reference proteome</keyword>
<dbReference type="GO" id="GO:0003824">
    <property type="term" value="F:catalytic activity"/>
    <property type="evidence" value="ECO:0007669"/>
    <property type="project" value="InterPro"/>
</dbReference>
<dbReference type="InterPro" id="IPR001310">
    <property type="entry name" value="Histidine_triad_HIT"/>
</dbReference>
<dbReference type="InterPro" id="IPR011146">
    <property type="entry name" value="HIT-like"/>
</dbReference>
<dbReference type="Proteomes" id="UP000324159">
    <property type="component" value="Unassembled WGS sequence"/>
</dbReference>
<evidence type="ECO:0000256" key="2">
    <source>
        <dbReference type="PIRSR" id="PIRSR601310-3"/>
    </source>
</evidence>
<dbReference type="Gene3D" id="3.30.428.10">
    <property type="entry name" value="HIT-like"/>
    <property type="match status" value="1"/>
</dbReference>
<evidence type="ECO:0000256" key="3">
    <source>
        <dbReference type="PROSITE-ProRule" id="PRU00464"/>
    </source>
</evidence>
<dbReference type="PRINTS" id="PR00332">
    <property type="entry name" value="HISTRIAD"/>
</dbReference>
<dbReference type="InterPro" id="IPR036265">
    <property type="entry name" value="HIT-like_sf"/>
</dbReference>
<dbReference type="OrthoDB" id="9784774at2"/>
<feature type="short sequence motif" description="Histidine triad motif" evidence="2 3">
    <location>
        <begin position="99"/>
        <end position="103"/>
    </location>
</feature>
<evidence type="ECO:0000313" key="5">
    <source>
        <dbReference type="EMBL" id="TYP00237.1"/>
    </source>
</evidence>
<reference evidence="5 6" key="1">
    <citation type="submission" date="2019-07" db="EMBL/GenBank/DDBJ databases">
        <title>Genomic Encyclopedia of Type Strains, Phase IV (KMG-IV): sequencing the most valuable type-strain genomes for metagenomic binning, comparative biology and taxonomic classification.</title>
        <authorList>
            <person name="Goeker M."/>
        </authorList>
    </citation>
    <scope>NUCLEOTIDE SEQUENCE [LARGE SCALE GENOMIC DNA]</scope>
    <source>
        <strain evidence="5 6">SS015</strain>
    </source>
</reference>
<feature type="domain" description="HIT" evidence="4">
    <location>
        <begin position="6"/>
        <end position="115"/>
    </location>
</feature>
<dbReference type="EMBL" id="VNIB01000001">
    <property type="protein sequence ID" value="TYP00237.1"/>
    <property type="molecule type" value="Genomic_DNA"/>
</dbReference>
<organism evidence="5 6">
    <name type="scientific">Geothermobacter ehrlichii</name>
    <dbReference type="NCBI Taxonomy" id="213224"/>
    <lineage>
        <taxon>Bacteria</taxon>
        <taxon>Pseudomonadati</taxon>
        <taxon>Thermodesulfobacteriota</taxon>
        <taxon>Desulfuromonadia</taxon>
        <taxon>Desulfuromonadales</taxon>
        <taxon>Geothermobacteraceae</taxon>
        <taxon>Geothermobacter</taxon>
    </lineage>
</organism>
<protein>
    <submittedName>
        <fullName evidence="5">Histidine triad (HIT) family protein</fullName>
    </submittedName>
</protein>
<feature type="active site" description="Tele-AMP-histidine intermediate" evidence="1">
    <location>
        <position position="101"/>
    </location>
</feature>
<gene>
    <name evidence="5" type="ORF">EDC39_101398</name>
</gene>
<dbReference type="PROSITE" id="PS00892">
    <property type="entry name" value="HIT_1"/>
    <property type="match status" value="1"/>
</dbReference>
<dbReference type="SUPFAM" id="SSF54197">
    <property type="entry name" value="HIT-like"/>
    <property type="match status" value="1"/>
</dbReference>
<evidence type="ECO:0000259" key="4">
    <source>
        <dbReference type="PROSITE" id="PS51084"/>
    </source>
</evidence>
<comment type="caution">
    <text evidence="5">The sequence shown here is derived from an EMBL/GenBank/DDBJ whole genome shotgun (WGS) entry which is preliminary data.</text>
</comment>
<evidence type="ECO:0000313" key="6">
    <source>
        <dbReference type="Proteomes" id="UP000324159"/>
    </source>
</evidence>
<dbReference type="Pfam" id="PF11969">
    <property type="entry name" value="DcpS_C"/>
    <property type="match status" value="1"/>
</dbReference>
<evidence type="ECO:0000256" key="1">
    <source>
        <dbReference type="PIRSR" id="PIRSR601310-1"/>
    </source>
</evidence>
<dbReference type="InterPro" id="IPR019808">
    <property type="entry name" value="Histidine_triad_CS"/>
</dbReference>